<organism evidence="4 5">
    <name type="scientific">Halorussus aquaticus</name>
    <dbReference type="NCBI Taxonomy" id="2953748"/>
    <lineage>
        <taxon>Archaea</taxon>
        <taxon>Methanobacteriati</taxon>
        <taxon>Methanobacteriota</taxon>
        <taxon>Stenosarchaea group</taxon>
        <taxon>Halobacteria</taxon>
        <taxon>Halobacteriales</taxon>
        <taxon>Haladaptataceae</taxon>
        <taxon>Halorussus</taxon>
    </lineage>
</organism>
<keyword evidence="1" id="KW-0378">Hydrolase</keyword>
<dbReference type="PANTHER" id="PTHR43736">
    <property type="entry name" value="ADP-RIBOSE PYROPHOSPHATASE"/>
    <property type="match status" value="1"/>
</dbReference>
<dbReference type="AlphaFoldDB" id="A0ABD5Q278"/>
<proteinExistence type="predicted"/>
<evidence type="ECO:0000256" key="1">
    <source>
        <dbReference type="ARBA" id="ARBA00022801"/>
    </source>
</evidence>
<protein>
    <submittedName>
        <fullName evidence="4">NUDIX domain-containing protein</fullName>
    </submittedName>
</protein>
<evidence type="ECO:0000259" key="3">
    <source>
        <dbReference type="PROSITE" id="PS51462"/>
    </source>
</evidence>
<name>A0ABD5Q278_9EURY</name>
<sequence length="172" mass="18961">MIAVSPDYCPDCGSDLSTTEFEDRERDYCPSCERTWWRQSVPTTSVTVREADRVLLIQRSAGRDAGRWDLPAGHPEHDEPAREAAARELREETGLAVAPDDLDLVGTVLSEGPRANYRSINYRTDRAATDGEVTAGSDAADARFVPVESVRAGDVDVRNLGRLRLRDSGVLE</sequence>
<comment type="caution">
    <text evidence="4">The sequence shown here is derived from an EMBL/GenBank/DDBJ whole genome shotgun (WGS) entry which is preliminary data.</text>
</comment>
<dbReference type="PROSITE" id="PS00893">
    <property type="entry name" value="NUDIX_BOX"/>
    <property type="match status" value="1"/>
</dbReference>
<evidence type="ECO:0000313" key="5">
    <source>
        <dbReference type="Proteomes" id="UP001595945"/>
    </source>
</evidence>
<dbReference type="InterPro" id="IPR015797">
    <property type="entry name" value="NUDIX_hydrolase-like_dom_sf"/>
</dbReference>
<feature type="region of interest" description="Disordered" evidence="2">
    <location>
        <begin position="66"/>
        <end position="89"/>
    </location>
</feature>
<dbReference type="GO" id="GO:0016787">
    <property type="term" value="F:hydrolase activity"/>
    <property type="evidence" value="ECO:0007669"/>
    <property type="project" value="UniProtKB-KW"/>
</dbReference>
<reference evidence="4 5" key="1">
    <citation type="journal article" date="2019" name="Int. J. Syst. Evol. Microbiol.">
        <title>The Global Catalogue of Microorganisms (GCM) 10K type strain sequencing project: providing services to taxonomists for standard genome sequencing and annotation.</title>
        <authorList>
            <consortium name="The Broad Institute Genomics Platform"/>
            <consortium name="The Broad Institute Genome Sequencing Center for Infectious Disease"/>
            <person name="Wu L."/>
            <person name="Ma J."/>
        </authorList>
    </citation>
    <scope>NUCLEOTIDE SEQUENCE [LARGE SCALE GENOMIC DNA]</scope>
    <source>
        <strain evidence="4 5">XZYJ18</strain>
    </source>
</reference>
<accession>A0ABD5Q278</accession>
<keyword evidence="5" id="KW-1185">Reference proteome</keyword>
<dbReference type="InterPro" id="IPR020084">
    <property type="entry name" value="NUDIX_hydrolase_CS"/>
</dbReference>
<dbReference type="PROSITE" id="PS51462">
    <property type="entry name" value="NUDIX"/>
    <property type="match status" value="1"/>
</dbReference>
<dbReference type="GeneID" id="73045155"/>
<evidence type="ECO:0000256" key="2">
    <source>
        <dbReference type="SAM" id="MobiDB-lite"/>
    </source>
</evidence>
<dbReference type="Gene3D" id="3.90.79.10">
    <property type="entry name" value="Nucleoside Triphosphate Pyrophosphohydrolase"/>
    <property type="match status" value="1"/>
</dbReference>
<dbReference type="PRINTS" id="PR00502">
    <property type="entry name" value="NUDIXFAMILY"/>
</dbReference>
<evidence type="ECO:0000313" key="4">
    <source>
        <dbReference type="EMBL" id="MFC4824164.1"/>
    </source>
</evidence>
<dbReference type="Pfam" id="PF00293">
    <property type="entry name" value="NUDIX"/>
    <property type="match status" value="1"/>
</dbReference>
<dbReference type="Proteomes" id="UP001595945">
    <property type="component" value="Unassembled WGS sequence"/>
</dbReference>
<dbReference type="SUPFAM" id="SSF55811">
    <property type="entry name" value="Nudix"/>
    <property type="match status" value="1"/>
</dbReference>
<gene>
    <name evidence="4" type="ORF">ACFO9K_07805</name>
</gene>
<dbReference type="EMBL" id="JBHSHT010000001">
    <property type="protein sequence ID" value="MFC4824164.1"/>
    <property type="molecule type" value="Genomic_DNA"/>
</dbReference>
<dbReference type="InterPro" id="IPR000086">
    <property type="entry name" value="NUDIX_hydrolase_dom"/>
</dbReference>
<dbReference type="InterPro" id="IPR020476">
    <property type="entry name" value="Nudix_hydrolase"/>
</dbReference>
<dbReference type="RefSeq" id="WP_254266765.1">
    <property type="nucleotide sequence ID" value="NZ_CP100400.1"/>
</dbReference>
<dbReference type="CDD" id="cd02883">
    <property type="entry name" value="NUDIX_Hydrolase"/>
    <property type="match status" value="1"/>
</dbReference>
<feature type="domain" description="Nudix hydrolase" evidence="3">
    <location>
        <begin position="36"/>
        <end position="167"/>
    </location>
</feature>
<feature type="compositionally biased region" description="Basic and acidic residues" evidence="2">
    <location>
        <begin position="74"/>
        <end position="89"/>
    </location>
</feature>
<dbReference type="PANTHER" id="PTHR43736:SF1">
    <property type="entry name" value="DIHYDRONEOPTERIN TRIPHOSPHATE DIPHOSPHATASE"/>
    <property type="match status" value="1"/>
</dbReference>